<evidence type="ECO:0000313" key="7">
    <source>
        <dbReference type="Proteomes" id="UP000654913"/>
    </source>
</evidence>
<protein>
    <recommendedName>
        <fullName evidence="5">FAD-binding PCMH-type domain-containing protein</fullName>
    </recommendedName>
</protein>
<dbReference type="InterPro" id="IPR036318">
    <property type="entry name" value="FAD-bd_PCMH-like_sf"/>
</dbReference>
<name>A0A7R7XL19_9EURO</name>
<sequence>MTTITAAAISQLKSTLPDDRIITPDTASYNTAVTTPWSQTCWTPAASYIYPSNTQELASALTIIIKTGCRFAIQTTGHNPNAGFSSADQTGVVLNLRRLRSMDIDPGSGSGSGSGLDGAIARVGAGCTWGEVYSWLEEKKLSAIGGRDQQVGLGGFLTGGGMGALPNLYGLGADGVKNFEVLLGDGRLVNANASENADLYRALKGGGSNFGIVTRFDLETHPLVNVQYTINLYNPEDYIEIIKATVAVQEAMETDPKLGLFTNFNQGFVAVGLIYGDTPTERPQAFKPFDELTSLISTVLPATNGTLMSLAQAMGHAQEPKKRAICTATTRVSQDLYEEVYKAWKKTSETLPAGCVLHYTIQPMGTAGAQVGKDRGENIMGLDRVAQCWWVCTCEWPNGSSEADDAAAQKAVDTMAENIQSLARGRGLLLDLLCMSFATGSQRVLRSYGAGNVKRMQDVAEKYDPEGVFQKLQNGGFLLRDNI</sequence>
<dbReference type="InterPro" id="IPR016166">
    <property type="entry name" value="FAD-bd_PCMH"/>
</dbReference>
<dbReference type="InterPro" id="IPR050416">
    <property type="entry name" value="FAD-linked_Oxidoreductase"/>
</dbReference>
<organism evidence="6 7">
    <name type="scientific">Aspergillus puulaauensis</name>
    <dbReference type="NCBI Taxonomy" id="1220207"/>
    <lineage>
        <taxon>Eukaryota</taxon>
        <taxon>Fungi</taxon>
        <taxon>Dikarya</taxon>
        <taxon>Ascomycota</taxon>
        <taxon>Pezizomycotina</taxon>
        <taxon>Eurotiomycetes</taxon>
        <taxon>Eurotiomycetidae</taxon>
        <taxon>Eurotiales</taxon>
        <taxon>Aspergillaceae</taxon>
        <taxon>Aspergillus</taxon>
    </lineage>
</organism>
<accession>A0A7R7XL19</accession>
<evidence type="ECO:0000313" key="6">
    <source>
        <dbReference type="EMBL" id="BCS23452.1"/>
    </source>
</evidence>
<dbReference type="PANTHER" id="PTHR42973">
    <property type="entry name" value="BINDING OXIDOREDUCTASE, PUTATIVE (AFU_ORTHOLOGUE AFUA_1G17690)-RELATED"/>
    <property type="match status" value="1"/>
</dbReference>
<dbReference type="InterPro" id="IPR016169">
    <property type="entry name" value="FAD-bd_PCMH_sub2"/>
</dbReference>
<evidence type="ECO:0000256" key="3">
    <source>
        <dbReference type="ARBA" id="ARBA00022827"/>
    </source>
</evidence>
<evidence type="ECO:0000256" key="2">
    <source>
        <dbReference type="ARBA" id="ARBA00022630"/>
    </source>
</evidence>
<dbReference type="EMBL" id="AP024445">
    <property type="protein sequence ID" value="BCS23452.1"/>
    <property type="molecule type" value="Genomic_DNA"/>
</dbReference>
<comment type="similarity">
    <text evidence="1">Belongs to the oxygen-dependent FAD-linked oxidoreductase family.</text>
</comment>
<dbReference type="SUPFAM" id="SSF56176">
    <property type="entry name" value="FAD-binding/transporter-associated domain-like"/>
    <property type="match status" value="1"/>
</dbReference>
<dbReference type="GeneID" id="64973457"/>
<evidence type="ECO:0000259" key="5">
    <source>
        <dbReference type="PROSITE" id="PS51387"/>
    </source>
</evidence>
<dbReference type="RefSeq" id="XP_041555646.1">
    <property type="nucleotide sequence ID" value="XM_041702908.1"/>
</dbReference>
<proteinExistence type="inferred from homology"/>
<dbReference type="InterPro" id="IPR006094">
    <property type="entry name" value="Oxid_FAD_bind_N"/>
</dbReference>
<dbReference type="GO" id="GO:0071949">
    <property type="term" value="F:FAD binding"/>
    <property type="evidence" value="ECO:0007669"/>
    <property type="project" value="InterPro"/>
</dbReference>
<feature type="domain" description="FAD-binding PCMH-type" evidence="5">
    <location>
        <begin position="40"/>
        <end position="223"/>
    </location>
</feature>
<reference evidence="6" key="1">
    <citation type="submission" date="2021-01" db="EMBL/GenBank/DDBJ databases">
        <authorList>
            <consortium name="Aspergillus puulaauensis MK2 genome sequencing consortium"/>
            <person name="Kazuki M."/>
            <person name="Futagami T."/>
        </authorList>
    </citation>
    <scope>NUCLEOTIDE SEQUENCE</scope>
    <source>
        <strain evidence="6">MK2</strain>
    </source>
</reference>
<dbReference type="AlphaFoldDB" id="A0A7R7XL19"/>
<dbReference type="Gene3D" id="3.30.465.10">
    <property type="match status" value="1"/>
</dbReference>
<keyword evidence="7" id="KW-1185">Reference proteome</keyword>
<gene>
    <name evidence="6" type="ORF">APUU_31677A</name>
</gene>
<dbReference type="Proteomes" id="UP000654913">
    <property type="component" value="Chromosome 3"/>
</dbReference>
<keyword evidence="4" id="KW-0560">Oxidoreductase</keyword>
<dbReference type="GO" id="GO:0016491">
    <property type="term" value="F:oxidoreductase activity"/>
    <property type="evidence" value="ECO:0007669"/>
    <property type="project" value="UniProtKB-KW"/>
</dbReference>
<evidence type="ECO:0000256" key="1">
    <source>
        <dbReference type="ARBA" id="ARBA00005466"/>
    </source>
</evidence>
<dbReference type="OrthoDB" id="2151789at2759"/>
<dbReference type="PANTHER" id="PTHR42973:SF54">
    <property type="entry name" value="FAD-BINDING PCMH-TYPE DOMAIN-CONTAINING PROTEIN"/>
    <property type="match status" value="1"/>
</dbReference>
<keyword evidence="2" id="KW-0285">Flavoprotein</keyword>
<keyword evidence="3" id="KW-0274">FAD</keyword>
<dbReference type="KEGG" id="apuu:APUU_31677A"/>
<dbReference type="PROSITE" id="PS51387">
    <property type="entry name" value="FAD_PCMH"/>
    <property type="match status" value="1"/>
</dbReference>
<reference evidence="6" key="2">
    <citation type="submission" date="2021-02" db="EMBL/GenBank/DDBJ databases">
        <title>Aspergillus puulaauensis MK2 genome sequence.</title>
        <authorList>
            <person name="Futagami T."/>
            <person name="Mori K."/>
            <person name="Kadooka C."/>
            <person name="Tanaka T."/>
        </authorList>
    </citation>
    <scope>NUCLEOTIDE SEQUENCE</scope>
    <source>
        <strain evidence="6">MK2</strain>
    </source>
</reference>
<evidence type="ECO:0000256" key="4">
    <source>
        <dbReference type="ARBA" id="ARBA00023002"/>
    </source>
</evidence>
<dbReference type="Pfam" id="PF01565">
    <property type="entry name" value="FAD_binding_4"/>
    <property type="match status" value="1"/>
</dbReference>